<keyword evidence="3" id="KW-0812">Transmembrane</keyword>
<feature type="transmembrane region" description="Helical" evidence="3">
    <location>
        <begin position="7"/>
        <end position="27"/>
    </location>
</feature>
<dbReference type="EMBL" id="JADIMC010000107">
    <property type="protein sequence ID" value="MBO8477139.1"/>
    <property type="molecule type" value="Genomic_DNA"/>
</dbReference>
<keyword evidence="3" id="KW-1133">Transmembrane helix</keyword>
<dbReference type="PROSITE" id="PS51257">
    <property type="entry name" value="PROKAR_LIPOPROTEIN"/>
    <property type="match status" value="1"/>
</dbReference>
<feature type="compositionally biased region" description="Basic and acidic residues" evidence="2">
    <location>
        <begin position="604"/>
        <end position="618"/>
    </location>
</feature>
<evidence type="ECO:0000256" key="2">
    <source>
        <dbReference type="SAM" id="MobiDB-lite"/>
    </source>
</evidence>
<dbReference type="Proteomes" id="UP000823598">
    <property type="component" value="Unassembled WGS sequence"/>
</dbReference>
<name>A0A9D9NKK7_9BACT</name>
<dbReference type="Pfam" id="PF13205">
    <property type="entry name" value="Big_5"/>
    <property type="match status" value="1"/>
</dbReference>
<keyword evidence="1" id="KW-0732">Signal</keyword>
<evidence type="ECO:0000259" key="4">
    <source>
        <dbReference type="Pfam" id="PF13205"/>
    </source>
</evidence>
<dbReference type="Gene3D" id="2.60.40.1220">
    <property type="match status" value="1"/>
</dbReference>
<feature type="compositionally biased region" description="Acidic residues" evidence="2">
    <location>
        <begin position="621"/>
        <end position="632"/>
    </location>
</feature>
<dbReference type="SUPFAM" id="SSF49452">
    <property type="entry name" value="Starch-binding domain-like"/>
    <property type="match status" value="1"/>
</dbReference>
<reference evidence="5" key="1">
    <citation type="submission" date="2020-10" db="EMBL/GenBank/DDBJ databases">
        <authorList>
            <person name="Gilroy R."/>
        </authorList>
    </citation>
    <scope>NUCLEOTIDE SEQUENCE</scope>
    <source>
        <strain evidence="5">6919</strain>
    </source>
</reference>
<dbReference type="InterPro" id="IPR014755">
    <property type="entry name" value="Cu-Rt/internalin_Ig-like"/>
</dbReference>
<proteinExistence type="predicted"/>
<evidence type="ECO:0000256" key="1">
    <source>
        <dbReference type="ARBA" id="ARBA00022729"/>
    </source>
</evidence>
<organism evidence="5 6">
    <name type="scientific">Candidatus Limisoma faecipullorum</name>
    <dbReference type="NCBI Taxonomy" id="2840854"/>
    <lineage>
        <taxon>Bacteria</taxon>
        <taxon>Pseudomonadati</taxon>
        <taxon>Bacteroidota</taxon>
        <taxon>Bacteroidia</taxon>
        <taxon>Bacteroidales</taxon>
        <taxon>Candidatus Limisoma</taxon>
    </lineage>
</organism>
<evidence type="ECO:0000313" key="6">
    <source>
        <dbReference type="Proteomes" id="UP000823598"/>
    </source>
</evidence>
<keyword evidence="3" id="KW-0472">Membrane</keyword>
<accession>A0A9D9NKK7</accession>
<feature type="domain" description="SbsA Ig-like" evidence="4">
    <location>
        <begin position="35"/>
        <end position="134"/>
    </location>
</feature>
<reference evidence="5" key="2">
    <citation type="journal article" date="2021" name="PeerJ">
        <title>Extensive microbial diversity within the chicken gut microbiome revealed by metagenomics and culture.</title>
        <authorList>
            <person name="Gilroy R."/>
            <person name="Ravi A."/>
            <person name="Getino M."/>
            <person name="Pursley I."/>
            <person name="Horton D.L."/>
            <person name="Alikhan N.F."/>
            <person name="Baker D."/>
            <person name="Gharbi K."/>
            <person name="Hall N."/>
            <person name="Watson M."/>
            <person name="Adriaenssens E.M."/>
            <person name="Foster-Nyarko E."/>
            <person name="Jarju S."/>
            <person name="Secka A."/>
            <person name="Antonio M."/>
            <person name="Oren A."/>
            <person name="Chaudhuri R.R."/>
            <person name="La Ragione R."/>
            <person name="Hildebrand F."/>
            <person name="Pallen M.J."/>
        </authorList>
    </citation>
    <scope>NUCLEOTIDE SEQUENCE</scope>
    <source>
        <strain evidence="5">6919</strain>
    </source>
</reference>
<dbReference type="GO" id="GO:0030246">
    <property type="term" value="F:carbohydrate binding"/>
    <property type="evidence" value="ECO:0007669"/>
    <property type="project" value="InterPro"/>
</dbReference>
<dbReference type="AlphaFoldDB" id="A0A9D9NKK7"/>
<dbReference type="InterPro" id="IPR032812">
    <property type="entry name" value="SbsA_Ig"/>
</dbReference>
<evidence type="ECO:0000256" key="3">
    <source>
        <dbReference type="SAM" id="Phobius"/>
    </source>
</evidence>
<protein>
    <submittedName>
        <fullName evidence="5">Ig-like domain-containing protein</fullName>
    </submittedName>
</protein>
<feature type="region of interest" description="Disordered" evidence="2">
    <location>
        <begin position="604"/>
        <end position="653"/>
    </location>
</feature>
<evidence type="ECO:0000313" key="5">
    <source>
        <dbReference type="EMBL" id="MBO8477139.1"/>
    </source>
</evidence>
<dbReference type="InterPro" id="IPR013784">
    <property type="entry name" value="Carb-bd-like_fold"/>
</dbReference>
<sequence length="653" mass="74722">MMNLRKLIYVVSVAVIWTVLYSCASIGNPEGGPQDKLPPIFIKSSPEPNALNFNKNKIELSFDEIVTLDDPSNKIIVSPAQTEMPKLTANGKKVTIELIDTLIPNTTYTIDFSNSIQDNNEGNPLENFAFSFSTGSMIDSLRVAGIVLDSHTLEPQQGVVVGLHSNLADSAFHKIKLERVARTNDRGQFIIRNVKPGKYRLYAINDADRDYKFANPSEDIAFCDSIIVPYCEQIQASDTIFGLDGKTIDTIKTVSKSMYYPNDILLNMFNENYKAQYMQTYSRIDSTRISLMFAAPSDTLPSLRIINKQPEPEDWYTLERSLTNDTLTYWINRPELVSSDTLLVELKSLRTDTLNNLVWGIDTLNFSFQRPKPKKKKRDKDEEADTVETRFLDFKVISGTTQEVYAPVIMESAEPIAFIDTAAVHFEVKQDTLWNPVTGFRFGFRDTTVNRRQLSFRYGWEPGATYRITIDSLGIRSIYGTPIKGFVSEQKVRNLEDYGNLIFNIPAVRDSAFVELLNSSDKLVLAVPVKDHRAEFINMMPAKYYARIVIDRNGNGEYDTGNYDEKRQPEETYYYPSAINLKKNWDVEQTWDIYALPIDMQKPDDIKKNKPERKRWAEPETPVENDEEDDGFNDFTDPNDPNQQFFNDLNGYY</sequence>
<gene>
    <name evidence="5" type="ORF">IAB88_09125</name>
</gene>
<comment type="caution">
    <text evidence="5">The sequence shown here is derived from an EMBL/GenBank/DDBJ whole genome shotgun (WGS) entry which is preliminary data.</text>
</comment>